<dbReference type="PANTHER" id="PTHR43163">
    <property type="entry name" value="DIPEPTIDE TRANSPORT SYSTEM PERMEASE PROTEIN DPPB-RELATED"/>
    <property type="match status" value="1"/>
</dbReference>
<evidence type="ECO:0000256" key="1">
    <source>
        <dbReference type="ARBA" id="ARBA00004651"/>
    </source>
</evidence>
<sequence>MKLLVLILNRLFWFVPTVLGLIVITFTISHIIPADPVAFVAGDNATAEQIEELRRQLGLDQPMHIQLWRYIVAVLEGDFGVSLYTLRPISEDLASRLPATLELTFVSVFVSALIGIPLGVVSALKRNSLLDHVLRIITVSGLAIASFWLAILFQLLFAMELGWTPLQGRVAGWGPDVITGFFLIDSLIMGDLETFWDVVSHMILPVMTLAFPALATIVRFTRAGVLEAINSNYVMYEEAMGMPRRVIVWKYVLRNALIGTVTQIGLIFGILIAGAVVVEAVFDWPGLGSYAVQSILQSDYNAIMGFTVVSGVIFIVVNLTVDVVHGFIDPRESR</sequence>
<dbReference type="GO" id="GO:0005886">
    <property type="term" value="C:plasma membrane"/>
    <property type="evidence" value="ECO:0007669"/>
    <property type="project" value="UniProtKB-SubCell"/>
</dbReference>
<keyword evidence="3" id="KW-1003">Cell membrane</keyword>
<name>A0A8G2BH48_9PROT</name>
<feature type="domain" description="ABC transmembrane type-1" evidence="8">
    <location>
        <begin position="97"/>
        <end position="325"/>
    </location>
</feature>
<evidence type="ECO:0000256" key="6">
    <source>
        <dbReference type="ARBA" id="ARBA00023136"/>
    </source>
</evidence>
<evidence type="ECO:0000256" key="5">
    <source>
        <dbReference type="ARBA" id="ARBA00022989"/>
    </source>
</evidence>
<evidence type="ECO:0000313" key="10">
    <source>
        <dbReference type="Proteomes" id="UP000198615"/>
    </source>
</evidence>
<dbReference type="Pfam" id="PF19300">
    <property type="entry name" value="BPD_transp_1_N"/>
    <property type="match status" value="1"/>
</dbReference>
<dbReference type="CDD" id="cd06261">
    <property type="entry name" value="TM_PBP2"/>
    <property type="match status" value="1"/>
</dbReference>
<comment type="subcellular location">
    <subcellularLocation>
        <location evidence="1 7">Cell membrane</location>
        <topology evidence="1 7">Multi-pass membrane protein</topology>
    </subcellularLocation>
</comment>
<feature type="transmembrane region" description="Helical" evidence="7">
    <location>
        <begin position="136"/>
        <end position="158"/>
    </location>
</feature>
<proteinExistence type="inferred from homology"/>
<evidence type="ECO:0000256" key="2">
    <source>
        <dbReference type="ARBA" id="ARBA00022448"/>
    </source>
</evidence>
<evidence type="ECO:0000259" key="8">
    <source>
        <dbReference type="PROSITE" id="PS50928"/>
    </source>
</evidence>
<gene>
    <name evidence="9" type="ORF">SAMN05660686_01869</name>
</gene>
<evidence type="ECO:0000313" key="9">
    <source>
        <dbReference type="EMBL" id="SDF63693.1"/>
    </source>
</evidence>
<comment type="similarity">
    <text evidence="7">Belongs to the binding-protein-dependent transport system permease family.</text>
</comment>
<evidence type="ECO:0000256" key="7">
    <source>
        <dbReference type="RuleBase" id="RU363032"/>
    </source>
</evidence>
<keyword evidence="10" id="KW-1185">Reference proteome</keyword>
<dbReference type="PANTHER" id="PTHR43163:SF6">
    <property type="entry name" value="DIPEPTIDE TRANSPORT SYSTEM PERMEASE PROTEIN DPPB-RELATED"/>
    <property type="match status" value="1"/>
</dbReference>
<dbReference type="Gene3D" id="1.10.3720.10">
    <property type="entry name" value="MetI-like"/>
    <property type="match status" value="1"/>
</dbReference>
<feature type="transmembrane region" description="Helical" evidence="7">
    <location>
        <begin position="202"/>
        <end position="221"/>
    </location>
</feature>
<dbReference type="Proteomes" id="UP000198615">
    <property type="component" value="Unassembled WGS sequence"/>
</dbReference>
<dbReference type="InterPro" id="IPR000515">
    <property type="entry name" value="MetI-like"/>
</dbReference>
<keyword evidence="6 7" id="KW-0472">Membrane</keyword>
<dbReference type="RefSeq" id="WP_028792780.1">
    <property type="nucleotide sequence ID" value="NZ_FNBW01000005.1"/>
</dbReference>
<organism evidence="9 10">
    <name type="scientific">Thalassobaculum litoreum DSM 18839</name>
    <dbReference type="NCBI Taxonomy" id="1123362"/>
    <lineage>
        <taxon>Bacteria</taxon>
        <taxon>Pseudomonadati</taxon>
        <taxon>Pseudomonadota</taxon>
        <taxon>Alphaproteobacteria</taxon>
        <taxon>Rhodospirillales</taxon>
        <taxon>Thalassobaculaceae</taxon>
        <taxon>Thalassobaculum</taxon>
    </lineage>
</organism>
<dbReference type="Pfam" id="PF00528">
    <property type="entry name" value="BPD_transp_1"/>
    <property type="match status" value="1"/>
</dbReference>
<dbReference type="InterPro" id="IPR035906">
    <property type="entry name" value="MetI-like_sf"/>
</dbReference>
<evidence type="ECO:0000256" key="4">
    <source>
        <dbReference type="ARBA" id="ARBA00022692"/>
    </source>
</evidence>
<keyword evidence="2 7" id="KW-0813">Transport</keyword>
<dbReference type="PROSITE" id="PS50928">
    <property type="entry name" value="ABC_TM1"/>
    <property type="match status" value="1"/>
</dbReference>
<dbReference type="GO" id="GO:0071916">
    <property type="term" value="F:dipeptide transmembrane transporter activity"/>
    <property type="evidence" value="ECO:0007669"/>
    <property type="project" value="TreeGrafter"/>
</dbReference>
<feature type="transmembrane region" description="Helical" evidence="7">
    <location>
        <begin position="252"/>
        <end position="282"/>
    </location>
</feature>
<evidence type="ECO:0000256" key="3">
    <source>
        <dbReference type="ARBA" id="ARBA00022475"/>
    </source>
</evidence>
<dbReference type="SUPFAM" id="SSF161098">
    <property type="entry name" value="MetI-like"/>
    <property type="match status" value="1"/>
</dbReference>
<keyword evidence="4 7" id="KW-0812">Transmembrane</keyword>
<dbReference type="EMBL" id="FNBW01000005">
    <property type="protein sequence ID" value="SDF63693.1"/>
    <property type="molecule type" value="Genomic_DNA"/>
</dbReference>
<dbReference type="AlphaFoldDB" id="A0A8G2BH48"/>
<feature type="transmembrane region" description="Helical" evidence="7">
    <location>
        <begin position="12"/>
        <end position="32"/>
    </location>
</feature>
<keyword evidence="5 7" id="KW-1133">Transmembrane helix</keyword>
<comment type="caution">
    <text evidence="9">The sequence shown here is derived from an EMBL/GenBank/DDBJ whole genome shotgun (WGS) entry which is preliminary data.</text>
</comment>
<dbReference type="OrthoDB" id="7834831at2"/>
<accession>A0A8G2BH48</accession>
<dbReference type="InterPro" id="IPR045621">
    <property type="entry name" value="BPD_transp_1_N"/>
</dbReference>
<feature type="transmembrane region" description="Helical" evidence="7">
    <location>
        <begin position="302"/>
        <end position="328"/>
    </location>
</feature>
<reference evidence="9 10" key="1">
    <citation type="submission" date="2016-10" db="EMBL/GenBank/DDBJ databases">
        <authorList>
            <person name="Varghese N."/>
            <person name="Submissions S."/>
        </authorList>
    </citation>
    <scope>NUCLEOTIDE SEQUENCE [LARGE SCALE GENOMIC DNA]</scope>
    <source>
        <strain evidence="9 10">DSM 18839</strain>
    </source>
</reference>
<feature type="transmembrane region" description="Helical" evidence="7">
    <location>
        <begin position="99"/>
        <end position="124"/>
    </location>
</feature>
<protein>
    <submittedName>
        <fullName evidence="9">Peptide/nickel transport system permease protein</fullName>
    </submittedName>
</protein>